<dbReference type="InterPro" id="IPR024294">
    <property type="entry name" value="DUF3810"/>
</dbReference>
<dbReference type="RefSeq" id="WP_170847977.1">
    <property type="nucleotide sequence ID" value="NZ_BAABFM010000023.1"/>
</dbReference>
<keyword evidence="1" id="KW-0472">Membrane</keyword>
<evidence type="ECO:0008006" key="4">
    <source>
        <dbReference type="Google" id="ProtNLM"/>
    </source>
</evidence>
<reference evidence="2 3" key="1">
    <citation type="submission" date="2016-10" db="EMBL/GenBank/DDBJ databases">
        <authorList>
            <person name="de Groot N.N."/>
        </authorList>
    </citation>
    <scope>NUCLEOTIDE SEQUENCE [LARGE SCALE GENOMIC DNA]</scope>
    <source>
        <strain evidence="2 3">DSM 1283</strain>
    </source>
</reference>
<feature type="transmembrane region" description="Helical" evidence="1">
    <location>
        <begin position="123"/>
        <end position="149"/>
    </location>
</feature>
<evidence type="ECO:0000256" key="1">
    <source>
        <dbReference type="SAM" id="Phobius"/>
    </source>
</evidence>
<dbReference type="EMBL" id="FOWD01000018">
    <property type="protein sequence ID" value="SFO33125.1"/>
    <property type="molecule type" value="Genomic_DNA"/>
</dbReference>
<keyword evidence="3" id="KW-1185">Reference proteome</keyword>
<proteinExistence type="predicted"/>
<keyword evidence="1" id="KW-1133">Transmembrane helix</keyword>
<dbReference type="Pfam" id="PF12725">
    <property type="entry name" value="DUF3810"/>
    <property type="match status" value="1"/>
</dbReference>
<dbReference type="AlphaFoldDB" id="A0A1I5GAQ2"/>
<dbReference type="Proteomes" id="UP000198806">
    <property type="component" value="Unassembled WGS sequence"/>
</dbReference>
<feature type="transmembrane region" description="Helical" evidence="1">
    <location>
        <begin position="78"/>
        <end position="111"/>
    </location>
</feature>
<dbReference type="STRING" id="1527.SAMN04489757_11859"/>
<keyword evidence="1" id="KW-0812">Transmembrane</keyword>
<protein>
    <recommendedName>
        <fullName evidence="4">DUF3810 domain-containing protein</fullName>
    </recommendedName>
</protein>
<accession>A0A1I5GAQ2</accession>
<gene>
    <name evidence="2" type="ORF">SAMN04489757_11859</name>
</gene>
<organism evidence="2 3">
    <name type="scientific">Anaerocolumna aminovalerica</name>
    <dbReference type="NCBI Taxonomy" id="1527"/>
    <lineage>
        <taxon>Bacteria</taxon>
        <taxon>Bacillati</taxon>
        <taxon>Bacillota</taxon>
        <taxon>Clostridia</taxon>
        <taxon>Lachnospirales</taxon>
        <taxon>Lachnospiraceae</taxon>
        <taxon>Anaerocolumna</taxon>
    </lineage>
</organism>
<evidence type="ECO:0000313" key="3">
    <source>
        <dbReference type="Proteomes" id="UP000198806"/>
    </source>
</evidence>
<sequence length="409" mass="47189">MKAYERGNKFYLLRHFSNVKDNLEKKRPVKWHNILQKKRIWILILIPVALVVLFLARVNPWIAEYIFARGIYKQLAQVFSLMAGIVPFSIMEAQVILLPILAAILFLRFLWRIISRIYKKESDLGYIIAHGLLNGACIFSIALFLYVIFAGVNYHRYSFAAYSGLEVKESSVEELYNLNVALAKNASDIRNTLHLEGAEDENGVIQFSSDNWGELGVEAAKAFDKAAEKYPVLKGKYGTPKPVFFSRFMSRMEITGIYWPFTLEANINVDTTKHSIPATMGHELAHLRGFMREDEANFIAYLVCKESDNLLFQYSGAMLALSYVSNQLYKENSELYYKVVDLYSPYMIADLREEYYYWNQFEDTVISTISNSMNDTYLKANRQEDGVKSYGRMVDLLLAEYRASKEMVN</sequence>
<name>A0A1I5GAQ2_9FIRM</name>
<evidence type="ECO:0000313" key="2">
    <source>
        <dbReference type="EMBL" id="SFO33125.1"/>
    </source>
</evidence>
<feature type="transmembrane region" description="Helical" evidence="1">
    <location>
        <begin position="40"/>
        <end position="58"/>
    </location>
</feature>